<evidence type="ECO:0000256" key="3">
    <source>
        <dbReference type="ARBA" id="ARBA00022490"/>
    </source>
</evidence>
<comment type="caution">
    <text evidence="5">The sequence shown here is derived from an EMBL/GenBank/DDBJ whole genome shotgun (WGS) entry which is preliminary data.</text>
</comment>
<evidence type="ECO:0000313" key="6">
    <source>
        <dbReference type="Proteomes" id="UP000824469"/>
    </source>
</evidence>
<dbReference type="EMBL" id="JAHRHJ020000002">
    <property type="protein sequence ID" value="KAH9327363.1"/>
    <property type="molecule type" value="Genomic_DNA"/>
</dbReference>
<keyword evidence="6" id="KW-1185">Reference proteome</keyword>
<dbReference type="Proteomes" id="UP000824469">
    <property type="component" value="Unassembled WGS sequence"/>
</dbReference>
<gene>
    <name evidence="5" type="ORF">KI387_007541</name>
</gene>
<proteinExistence type="predicted"/>
<name>A0AA38LJU8_TAXCH</name>
<dbReference type="PANTHER" id="PTHR31250">
    <property type="entry name" value="IQ DOMAIN-CONTAINING PROTEIN IQM3"/>
    <property type="match status" value="1"/>
</dbReference>
<evidence type="ECO:0000256" key="1">
    <source>
        <dbReference type="ARBA" id="ARBA00004123"/>
    </source>
</evidence>
<comment type="subcellular location">
    <subcellularLocation>
        <location evidence="2">Cytoplasm</location>
    </subcellularLocation>
    <subcellularLocation>
        <location evidence="1">Nucleus</location>
    </subcellularLocation>
</comment>
<evidence type="ECO:0000256" key="2">
    <source>
        <dbReference type="ARBA" id="ARBA00004496"/>
    </source>
</evidence>
<keyword evidence="3" id="KW-0963">Cytoplasm</keyword>
<accession>A0AA38LJU8</accession>
<dbReference type="GO" id="GO:0005737">
    <property type="term" value="C:cytoplasm"/>
    <property type="evidence" value="ECO:0007669"/>
    <property type="project" value="UniProtKB-SubCell"/>
</dbReference>
<feature type="non-terminal residue" evidence="5">
    <location>
        <position position="1"/>
    </location>
</feature>
<protein>
    <submittedName>
        <fullName evidence="5">Uncharacterized protein</fullName>
    </submittedName>
</protein>
<sequence length="60" mass="6933">WQAIDFVTLKRSTVSFFDIEKPQTAISRWSRARIKAAKVGKGLSKDDKARKLAFQHWLEA</sequence>
<dbReference type="AlphaFoldDB" id="A0AA38LJU8"/>
<reference evidence="5 6" key="1">
    <citation type="journal article" date="2021" name="Nat. Plants">
        <title>The Taxus genome provides insights into paclitaxel biosynthesis.</title>
        <authorList>
            <person name="Xiong X."/>
            <person name="Gou J."/>
            <person name="Liao Q."/>
            <person name="Li Y."/>
            <person name="Zhou Q."/>
            <person name="Bi G."/>
            <person name="Li C."/>
            <person name="Du R."/>
            <person name="Wang X."/>
            <person name="Sun T."/>
            <person name="Guo L."/>
            <person name="Liang H."/>
            <person name="Lu P."/>
            <person name="Wu Y."/>
            <person name="Zhang Z."/>
            <person name="Ro D.K."/>
            <person name="Shang Y."/>
            <person name="Huang S."/>
            <person name="Yan J."/>
        </authorList>
    </citation>
    <scope>NUCLEOTIDE SEQUENCE [LARGE SCALE GENOMIC DNA]</scope>
    <source>
        <strain evidence="5">Ta-2019</strain>
    </source>
</reference>
<organism evidence="5 6">
    <name type="scientific">Taxus chinensis</name>
    <name type="common">Chinese yew</name>
    <name type="synonym">Taxus wallichiana var. chinensis</name>
    <dbReference type="NCBI Taxonomy" id="29808"/>
    <lineage>
        <taxon>Eukaryota</taxon>
        <taxon>Viridiplantae</taxon>
        <taxon>Streptophyta</taxon>
        <taxon>Embryophyta</taxon>
        <taxon>Tracheophyta</taxon>
        <taxon>Spermatophyta</taxon>
        <taxon>Pinopsida</taxon>
        <taxon>Pinidae</taxon>
        <taxon>Conifers II</taxon>
        <taxon>Cupressales</taxon>
        <taxon>Taxaceae</taxon>
        <taxon>Taxus</taxon>
    </lineage>
</organism>
<feature type="non-terminal residue" evidence="5">
    <location>
        <position position="60"/>
    </location>
</feature>
<dbReference type="GO" id="GO:0005634">
    <property type="term" value="C:nucleus"/>
    <property type="evidence" value="ECO:0007669"/>
    <property type="project" value="UniProtKB-SubCell"/>
</dbReference>
<evidence type="ECO:0000256" key="4">
    <source>
        <dbReference type="ARBA" id="ARBA00023242"/>
    </source>
</evidence>
<dbReference type="PANTHER" id="PTHR31250:SF27">
    <property type="entry name" value="IQ DOMAIN-CONTAINING PROTEIN IQM5"/>
    <property type="match status" value="1"/>
</dbReference>
<keyword evidence="4" id="KW-0539">Nucleus</keyword>
<dbReference type="InterPro" id="IPR044159">
    <property type="entry name" value="IQM"/>
</dbReference>
<evidence type="ECO:0000313" key="5">
    <source>
        <dbReference type="EMBL" id="KAH9327363.1"/>
    </source>
</evidence>